<evidence type="ECO:0000313" key="2">
    <source>
        <dbReference type="Proteomes" id="UP000008630"/>
    </source>
</evidence>
<dbReference type="HOGENOM" id="CLU_2244523_0_0_10"/>
<reference evidence="1 2" key="2">
    <citation type="journal article" date="2011" name="Stand. Genomic Sci.">
        <title>Complete genome sequence of Bacteroides helcogenes type strain (P 36-108).</title>
        <authorList>
            <person name="Pati A."/>
            <person name="Gronow S."/>
            <person name="Zeytun A."/>
            <person name="Lapidus A."/>
            <person name="Nolan M."/>
            <person name="Hammon N."/>
            <person name="Deshpande S."/>
            <person name="Cheng J.F."/>
            <person name="Tapia R."/>
            <person name="Han C."/>
            <person name="Goodwin L."/>
            <person name="Pitluck S."/>
            <person name="Liolios K."/>
            <person name="Pagani I."/>
            <person name="Ivanova N."/>
            <person name="Mavromatis K."/>
            <person name="Chen A."/>
            <person name="Palaniappan K."/>
            <person name="Land M."/>
            <person name="Hauser L."/>
            <person name="Chang Y.J."/>
            <person name="Jeffries C.D."/>
            <person name="Detter J.C."/>
            <person name="Brambilla E."/>
            <person name="Rohde M."/>
            <person name="Goker M."/>
            <person name="Woyke T."/>
            <person name="Bristow J."/>
            <person name="Eisen J.A."/>
            <person name="Markowitz V."/>
            <person name="Hugenholtz P."/>
            <person name="Kyrpides N.C."/>
            <person name="Klenk H.P."/>
            <person name="Lucas S."/>
        </authorList>
    </citation>
    <scope>NUCLEOTIDE SEQUENCE [LARGE SCALE GENOMIC DNA]</scope>
    <source>
        <strain evidence="2">ATCC 35417 / DSM 20613 / JCM 6297 / CCUG 15421 / P 36-108</strain>
    </source>
</reference>
<evidence type="ECO:0008006" key="3">
    <source>
        <dbReference type="Google" id="ProtNLM"/>
    </source>
</evidence>
<sequence>MKKKITICITLAVITALVAYQKLEKKAVLSDIVLQNIEALAQYENSSDCAEWAIKNCYEVFSLEYGDNYYASCAPTTMGGIAECGAIEAHKPAGMSKVNSCLQCIREH</sequence>
<dbReference type="KEGG" id="bhl:Bache_2776"/>
<evidence type="ECO:0000313" key="1">
    <source>
        <dbReference type="EMBL" id="ADV44719.1"/>
    </source>
</evidence>
<name>E6SN66_BACT6</name>
<dbReference type="AlphaFoldDB" id="E6SN66"/>
<organism evidence="1 2">
    <name type="scientific">Bacteroides helcogenes (strain ATCC 35417 / DSM 20613 / JCM 6297 / CCUG 15421 / P 36-108)</name>
    <dbReference type="NCBI Taxonomy" id="693979"/>
    <lineage>
        <taxon>Bacteria</taxon>
        <taxon>Pseudomonadati</taxon>
        <taxon>Bacteroidota</taxon>
        <taxon>Bacteroidia</taxon>
        <taxon>Bacteroidales</taxon>
        <taxon>Bacteroidaceae</taxon>
        <taxon>Bacteroides</taxon>
    </lineage>
</organism>
<dbReference type="EMBL" id="CP002352">
    <property type="protein sequence ID" value="ADV44719.1"/>
    <property type="molecule type" value="Genomic_DNA"/>
</dbReference>
<keyword evidence="2" id="KW-1185">Reference proteome</keyword>
<accession>E6SN66</accession>
<gene>
    <name evidence="1" type="ordered locus">Bache_2776</name>
</gene>
<reference key="1">
    <citation type="submission" date="2010-11" db="EMBL/GenBank/DDBJ databases">
        <title>The complete genome of Bacteroides helcogenes P 36-108.</title>
        <authorList>
            <consortium name="US DOE Joint Genome Institute (JGI-PGF)"/>
            <person name="Lucas S."/>
            <person name="Copeland A."/>
            <person name="Lapidus A."/>
            <person name="Bruce D."/>
            <person name="Goodwin L."/>
            <person name="Pitluck S."/>
            <person name="Kyrpides N."/>
            <person name="Mavromatis K."/>
            <person name="Ivanova N."/>
            <person name="Zeytun A."/>
            <person name="Brettin T."/>
            <person name="Detter J.C."/>
            <person name="Tapia R."/>
            <person name="Han C."/>
            <person name="Land M."/>
            <person name="Hauser L."/>
            <person name="Markowitz V."/>
            <person name="Cheng J.-F."/>
            <person name="Hugenholtz P."/>
            <person name="Woyke T."/>
            <person name="Wu D."/>
            <person name="Gronow S."/>
            <person name="Wellnitz S."/>
            <person name="Brambilla E."/>
            <person name="Klenk H.-P."/>
            <person name="Eisen J.A."/>
        </authorList>
    </citation>
    <scope>NUCLEOTIDE SEQUENCE</scope>
    <source>
        <strain>P 36-108</strain>
    </source>
</reference>
<dbReference type="Proteomes" id="UP000008630">
    <property type="component" value="Chromosome"/>
</dbReference>
<proteinExistence type="predicted"/>
<dbReference type="Pfam" id="PF14055">
    <property type="entry name" value="NVEALA"/>
    <property type="match status" value="1"/>
</dbReference>
<dbReference type="InterPro" id="IPR025905">
    <property type="entry name" value="NVEALA"/>
</dbReference>
<protein>
    <recommendedName>
        <fullName evidence="3">NVEALA protein</fullName>
    </recommendedName>
</protein>
<dbReference type="STRING" id="693979.Bache_2776"/>
<dbReference type="RefSeq" id="WP_013548306.1">
    <property type="nucleotide sequence ID" value="NC_014933.1"/>
</dbReference>